<organism evidence="2 3">
    <name type="scientific">Thalassoglobus polymorphus</name>
    <dbReference type="NCBI Taxonomy" id="2527994"/>
    <lineage>
        <taxon>Bacteria</taxon>
        <taxon>Pseudomonadati</taxon>
        <taxon>Planctomycetota</taxon>
        <taxon>Planctomycetia</taxon>
        <taxon>Planctomycetales</taxon>
        <taxon>Planctomycetaceae</taxon>
        <taxon>Thalassoglobus</taxon>
    </lineage>
</organism>
<dbReference type="Pfam" id="PF03729">
    <property type="entry name" value="DUF308"/>
    <property type="match status" value="2"/>
</dbReference>
<dbReference type="PANTHER" id="PTHR34989">
    <property type="entry name" value="PROTEIN HDED"/>
    <property type="match status" value="1"/>
</dbReference>
<feature type="transmembrane region" description="Helical" evidence="1">
    <location>
        <begin position="102"/>
        <end position="123"/>
    </location>
</feature>
<gene>
    <name evidence="2" type="ORF">Mal48_15010</name>
</gene>
<sequence length="189" mass="19942">MSTELPLTPIQAISSNWWVLLLRGVLLVLVGIYALFAPGISLLAWALVVGCYLIADGIMAIAAGVVGWVESRGWMIVRGVLAILVGGFAAMHPALFGALAGVTVIALLGGWSIAGGILEIVVAIRERKAIEGEGWMILSGFLSILFGIVLFMAPLLSLSLFIRINGAFAIMFGCAAIFLSFKLKKLKAA</sequence>
<keyword evidence="3" id="KW-1185">Reference proteome</keyword>
<keyword evidence="1" id="KW-0472">Membrane</keyword>
<proteinExistence type="predicted"/>
<keyword evidence="1" id="KW-1133">Transmembrane helix</keyword>
<dbReference type="OrthoDB" id="274892at2"/>
<evidence type="ECO:0000313" key="2">
    <source>
        <dbReference type="EMBL" id="QDT32258.1"/>
    </source>
</evidence>
<dbReference type="InterPro" id="IPR052712">
    <property type="entry name" value="Acid_resist_chaperone_HdeD"/>
</dbReference>
<feature type="transmembrane region" description="Helical" evidence="1">
    <location>
        <begin position="76"/>
        <end position="96"/>
    </location>
</feature>
<dbReference type="GO" id="GO:0005886">
    <property type="term" value="C:plasma membrane"/>
    <property type="evidence" value="ECO:0007669"/>
    <property type="project" value="TreeGrafter"/>
</dbReference>
<protein>
    <submittedName>
        <fullName evidence="2">Acid-resistance membrane protein</fullName>
    </submittedName>
</protein>
<dbReference type="InterPro" id="IPR005325">
    <property type="entry name" value="DUF308_memb"/>
</dbReference>
<feature type="transmembrane region" description="Helical" evidence="1">
    <location>
        <begin position="42"/>
        <end position="69"/>
    </location>
</feature>
<dbReference type="EMBL" id="CP036267">
    <property type="protein sequence ID" value="QDT32258.1"/>
    <property type="molecule type" value="Genomic_DNA"/>
</dbReference>
<accession>A0A517QKV5</accession>
<dbReference type="RefSeq" id="WP_145197404.1">
    <property type="nucleotide sequence ID" value="NZ_CP036267.1"/>
</dbReference>
<reference evidence="2 3" key="1">
    <citation type="submission" date="2019-02" db="EMBL/GenBank/DDBJ databases">
        <title>Deep-cultivation of Planctomycetes and their phenomic and genomic characterization uncovers novel biology.</title>
        <authorList>
            <person name="Wiegand S."/>
            <person name="Jogler M."/>
            <person name="Boedeker C."/>
            <person name="Pinto D."/>
            <person name="Vollmers J."/>
            <person name="Rivas-Marin E."/>
            <person name="Kohn T."/>
            <person name="Peeters S.H."/>
            <person name="Heuer A."/>
            <person name="Rast P."/>
            <person name="Oberbeckmann S."/>
            <person name="Bunk B."/>
            <person name="Jeske O."/>
            <person name="Meyerdierks A."/>
            <person name="Storesund J.E."/>
            <person name="Kallscheuer N."/>
            <person name="Luecker S."/>
            <person name="Lage O.M."/>
            <person name="Pohl T."/>
            <person name="Merkel B.J."/>
            <person name="Hornburger P."/>
            <person name="Mueller R.-W."/>
            <person name="Bruemmer F."/>
            <person name="Labrenz M."/>
            <person name="Spormann A.M."/>
            <person name="Op den Camp H."/>
            <person name="Overmann J."/>
            <person name="Amann R."/>
            <person name="Jetten M.S.M."/>
            <person name="Mascher T."/>
            <person name="Medema M.H."/>
            <person name="Devos D.P."/>
            <person name="Kaster A.-K."/>
            <person name="Ovreas L."/>
            <person name="Rohde M."/>
            <person name="Galperin M.Y."/>
            <person name="Jogler C."/>
        </authorList>
    </citation>
    <scope>NUCLEOTIDE SEQUENCE [LARGE SCALE GENOMIC DNA]</scope>
    <source>
        <strain evidence="2 3">Mal48</strain>
    </source>
</reference>
<evidence type="ECO:0000313" key="3">
    <source>
        <dbReference type="Proteomes" id="UP000315724"/>
    </source>
</evidence>
<keyword evidence="1" id="KW-0812">Transmembrane</keyword>
<dbReference type="Proteomes" id="UP000315724">
    <property type="component" value="Chromosome"/>
</dbReference>
<dbReference type="KEGG" id="tpol:Mal48_15010"/>
<dbReference type="PANTHER" id="PTHR34989:SF1">
    <property type="entry name" value="PROTEIN HDED"/>
    <property type="match status" value="1"/>
</dbReference>
<name>A0A517QKV5_9PLAN</name>
<evidence type="ECO:0000256" key="1">
    <source>
        <dbReference type="SAM" id="Phobius"/>
    </source>
</evidence>
<feature type="transmembrane region" description="Helical" evidence="1">
    <location>
        <begin position="162"/>
        <end position="181"/>
    </location>
</feature>
<dbReference type="AlphaFoldDB" id="A0A517QKV5"/>
<feature type="transmembrane region" description="Helical" evidence="1">
    <location>
        <begin position="135"/>
        <end position="156"/>
    </location>
</feature>
<feature type="transmembrane region" description="Helical" evidence="1">
    <location>
        <begin position="17"/>
        <end position="36"/>
    </location>
</feature>